<dbReference type="GO" id="GO:0016020">
    <property type="term" value="C:membrane"/>
    <property type="evidence" value="ECO:0007669"/>
    <property type="project" value="UniProtKB-SubCell"/>
</dbReference>
<dbReference type="Proteomes" id="UP000326509">
    <property type="component" value="Unassembled WGS sequence"/>
</dbReference>
<feature type="transmembrane region" description="Helical" evidence="5">
    <location>
        <begin position="50"/>
        <end position="72"/>
    </location>
</feature>
<accession>A0A5J4J4Q3</accession>
<dbReference type="InterPro" id="IPR032808">
    <property type="entry name" value="DoxX"/>
</dbReference>
<feature type="transmembrane region" description="Helical" evidence="5">
    <location>
        <begin position="6"/>
        <end position="22"/>
    </location>
</feature>
<proteinExistence type="predicted"/>
<feature type="transmembrane region" description="Helical" evidence="5">
    <location>
        <begin position="102"/>
        <end position="119"/>
    </location>
</feature>
<evidence type="ECO:0000256" key="5">
    <source>
        <dbReference type="SAM" id="Phobius"/>
    </source>
</evidence>
<protein>
    <recommendedName>
        <fullName evidence="8">DoxX-like family protein</fullName>
    </recommendedName>
</protein>
<organism evidence="6 7">
    <name type="scientific">Patiriisocius marinus</name>
    <dbReference type="NCBI Taxonomy" id="1397112"/>
    <lineage>
        <taxon>Bacteria</taxon>
        <taxon>Pseudomonadati</taxon>
        <taxon>Bacteroidota</taxon>
        <taxon>Flavobacteriia</taxon>
        <taxon>Flavobacteriales</taxon>
        <taxon>Flavobacteriaceae</taxon>
        <taxon>Patiriisocius</taxon>
    </lineage>
</organism>
<keyword evidence="2 5" id="KW-0812">Transmembrane</keyword>
<evidence type="ECO:0000313" key="6">
    <source>
        <dbReference type="EMBL" id="GER59467.1"/>
    </source>
</evidence>
<evidence type="ECO:0000313" key="7">
    <source>
        <dbReference type="Proteomes" id="UP000326509"/>
    </source>
</evidence>
<dbReference type="AlphaFoldDB" id="A0A5J4J4Q3"/>
<reference evidence="6 7" key="1">
    <citation type="submission" date="2019-08" db="EMBL/GenBank/DDBJ databases">
        <title>Draft genome sequence of Ulvibacter marinus type strain NBRC 109484.</title>
        <authorList>
            <person name="Kawano K."/>
            <person name="Ushijima N."/>
            <person name="Kihara M."/>
            <person name="Itoh H."/>
        </authorList>
    </citation>
    <scope>NUCLEOTIDE SEQUENCE [LARGE SCALE GENOMIC DNA]</scope>
    <source>
        <strain evidence="6 7">NBRC 109484</strain>
    </source>
</reference>
<keyword evidence="4 5" id="KW-0472">Membrane</keyword>
<evidence type="ECO:0000256" key="1">
    <source>
        <dbReference type="ARBA" id="ARBA00004141"/>
    </source>
</evidence>
<dbReference type="Pfam" id="PF13564">
    <property type="entry name" value="DoxX_2"/>
    <property type="match status" value="1"/>
</dbReference>
<evidence type="ECO:0000256" key="2">
    <source>
        <dbReference type="ARBA" id="ARBA00022692"/>
    </source>
</evidence>
<evidence type="ECO:0000256" key="4">
    <source>
        <dbReference type="ARBA" id="ARBA00023136"/>
    </source>
</evidence>
<keyword evidence="7" id="KW-1185">Reference proteome</keyword>
<comment type="subcellular location">
    <subcellularLocation>
        <location evidence="1">Membrane</location>
        <topology evidence="1">Multi-pass membrane protein</topology>
    </subcellularLocation>
</comment>
<feature type="transmembrane region" description="Helical" evidence="5">
    <location>
        <begin position="78"/>
        <end position="95"/>
    </location>
</feature>
<evidence type="ECO:0008006" key="8">
    <source>
        <dbReference type="Google" id="ProtNLM"/>
    </source>
</evidence>
<comment type="caution">
    <text evidence="6">The sequence shown here is derived from an EMBL/GenBank/DDBJ whole genome shotgun (WGS) entry which is preliminary data.</text>
</comment>
<gene>
    <name evidence="6" type="ORF">ULMA_15750</name>
</gene>
<name>A0A5J4J4Q3_9FLAO</name>
<sequence>MEYFIIVCKVAVALSLLNVWLIQKDKATKWRGGNATTILEEFEAYGLPKWSCYVIGFLKVTLALILLASIGLPYLENPAAAGLAVLLLGSIIMHLKISDPLYKSFPAFLFLVLCVLIYLL</sequence>
<dbReference type="RefSeq" id="WP_174844032.1">
    <property type="nucleotide sequence ID" value="NZ_BKCG01000003.1"/>
</dbReference>
<keyword evidence="3 5" id="KW-1133">Transmembrane helix</keyword>
<dbReference type="EMBL" id="BKCG01000003">
    <property type="protein sequence ID" value="GER59467.1"/>
    <property type="molecule type" value="Genomic_DNA"/>
</dbReference>
<evidence type="ECO:0000256" key="3">
    <source>
        <dbReference type="ARBA" id="ARBA00022989"/>
    </source>
</evidence>